<protein>
    <submittedName>
        <fullName evidence="1">Uncharacterized protein</fullName>
    </submittedName>
</protein>
<reference evidence="1 2" key="1">
    <citation type="submission" date="2016-05" db="EMBL/GenBank/DDBJ databases">
        <title>Comparative genomics of biotechnologically important yeasts.</title>
        <authorList>
            <consortium name="DOE Joint Genome Institute"/>
            <person name="Riley R."/>
            <person name="Haridas S."/>
            <person name="Wolfe K.H."/>
            <person name="Lopes M.R."/>
            <person name="Hittinger C.T."/>
            <person name="Goker M."/>
            <person name="Salamov A."/>
            <person name="Wisecaver J."/>
            <person name="Long T.M."/>
            <person name="Aerts A.L."/>
            <person name="Barry K."/>
            <person name="Choi C."/>
            <person name="Clum A."/>
            <person name="Coughlan A.Y."/>
            <person name="Deshpande S."/>
            <person name="Douglass A.P."/>
            <person name="Hanson S.J."/>
            <person name="Klenk H.-P."/>
            <person name="LaButti K."/>
            <person name="Lapidus A."/>
            <person name="Lindquist E."/>
            <person name="Lipzen A."/>
            <person name="Meier-kolthoff J.P."/>
            <person name="Ohm R.A."/>
            <person name="Otillar R.P."/>
            <person name="Pangilinan J."/>
            <person name="Peng Y."/>
            <person name="Rokas A."/>
            <person name="Rosa C.A."/>
            <person name="Scheuner C."/>
            <person name="Sibirny A.A."/>
            <person name="Slot J.C."/>
            <person name="Stielow J.B."/>
            <person name="Sun H."/>
            <person name="Kurtzman C.P."/>
            <person name="Blackwell M."/>
            <person name="Grigoriev I.V."/>
            <person name="Jeffries T.W."/>
        </authorList>
    </citation>
    <scope>NUCLEOTIDE SEQUENCE [LARGE SCALE GENOMIC DNA]</scope>
    <source>
        <strain evidence="1 2">NRRL YB-4993</strain>
    </source>
</reference>
<gene>
    <name evidence="1" type="ORF">METBIDRAFT_19740</name>
</gene>
<dbReference type="AlphaFoldDB" id="A0A1A0H6T0"/>
<name>A0A1A0H6T0_9ASCO</name>
<dbReference type="OrthoDB" id="4079109at2759"/>
<feature type="non-terminal residue" evidence="1">
    <location>
        <position position="157"/>
    </location>
</feature>
<dbReference type="EMBL" id="LXTC01000006">
    <property type="protein sequence ID" value="OBA19617.1"/>
    <property type="molecule type" value="Genomic_DNA"/>
</dbReference>
<sequence>IWKSLMFSPIEISEVLYKESIDCDLKLLLRCDIFYPILPDLAHADNVRFLQHLAIKFEYWSLHRTVYFEDLFDTLQYLLTSLMMNLEFKFPLVFSYYGKQLVKINYKNLKRNATLLATPLDNAYAPDHNAILGAVLRKLQGVILYEFNTLNVMKECE</sequence>
<dbReference type="RefSeq" id="XP_018710145.1">
    <property type="nucleotide sequence ID" value="XM_018854888.1"/>
</dbReference>
<evidence type="ECO:0000313" key="1">
    <source>
        <dbReference type="EMBL" id="OBA19617.1"/>
    </source>
</evidence>
<dbReference type="Pfam" id="PF21736">
    <property type="entry name" value="REC102"/>
    <property type="match status" value="1"/>
</dbReference>
<dbReference type="Proteomes" id="UP000092555">
    <property type="component" value="Unassembled WGS sequence"/>
</dbReference>
<comment type="caution">
    <text evidence="1">The sequence shown here is derived from an EMBL/GenBank/DDBJ whole genome shotgun (WGS) entry which is preliminary data.</text>
</comment>
<dbReference type="GeneID" id="30027864"/>
<feature type="non-terminal residue" evidence="1">
    <location>
        <position position="1"/>
    </location>
</feature>
<dbReference type="InterPro" id="IPR048920">
    <property type="entry name" value="REC102"/>
</dbReference>
<organism evidence="1 2">
    <name type="scientific">Metschnikowia bicuspidata var. bicuspidata NRRL YB-4993</name>
    <dbReference type="NCBI Taxonomy" id="869754"/>
    <lineage>
        <taxon>Eukaryota</taxon>
        <taxon>Fungi</taxon>
        <taxon>Dikarya</taxon>
        <taxon>Ascomycota</taxon>
        <taxon>Saccharomycotina</taxon>
        <taxon>Pichiomycetes</taxon>
        <taxon>Metschnikowiaceae</taxon>
        <taxon>Metschnikowia</taxon>
    </lineage>
</organism>
<keyword evidence="2" id="KW-1185">Reference proteome</keyword>
<accession>A0A1A0H6T0</accession>
<evidence type="ECO:0000313" key="2">
    <source>
        <dbReference type="Proteomes" id="UP000092555"/>
    </source>
</evidence>
<proteinExistence type="predicted"/>